<gene>
    <name evidence="1" type="ORF">K504DRAFT_461241</name>
</gene>
<dbReference type="AlphaFoldDB" id="A0A6G1JVF3"/>
<dbReference type="Proteomes" id="UP000799428">
    <property type="component" value="Unassembled WGS sequence"/>
</dbReference>
<dbReference type="EMBL" id="MU005782">
    <property type="protein sequence ID" value="KAF2704480.1"/>
    <property type="molecule type" value="Genomic_DNA"/>
</dbReference>
<keyword evidence="2" id="KW-1185">Reference proteome</keyword>
<sequence length="620" mass="70626">MGFYSPTLTVTRTRADTRDTNHRLMAPCPSFGEATLPLPNPLMRNGDPIWDAAINALELKEFQLRDLAGLYTKNSVERNADPQELANIRADINSLREECNNERARLGGSWNYSKPIQDDHARAAAISVLEVKEVRLADLLRLLCKKVDENSDPEELAQLGVDVEVLEEEILQEKSQIEGLFGSSVPTGANLHQDDDEDVEIPYEGKTLDDLNDPGDYAIFFEQKMAALRQKRAQSAKNTSSRVLCDPTMAAVKPDASDPIKLWNRESSTPSAFPTKNLSLHNNTHLEQNMSSFHLDSGYGHKLDSVSFTPMAKFTKFMELPGELRDRTYSFLVVSDKPLWPILCDRGPGIKFHDGNERLGRCHAITFVSKQLREESMSIFYTQNTFVFGIDTPAYFEHLTYLGRFHMIHHVTMPIAFREESIGAKHMHDIRQAIMEHDEYAKTIKTRSLNDESSFAAVNPLEQGQLEWNFETLVKHPVFKHGGLPWMGIWFVLRKLSAAYTGDKKYERELVLHVSNVQMFEEYKNLHWFPKVAAVLGIKLKLVTGSQGGFVVEWKQKYQKKDGLKDKAVDAMSSSDADLVTARAMEEFNNYHRQASSNSMVYYRCSCWTGKCVWYKMPRH</sequence>
<evidence type="ECO:0000313" key="1">
    <source>
        <dbReference type="EMBL" id="KAF2704480.1"/>
    </source>
</evidence>
<evidence type="ECO:0000313" key="2">
    <source>
        <dbReference type="Proteomes" id="UP000799428"/>
    </source>
</evidence>
<protein>
    <submittedName>
        <fullName evidence="1">Uncharacterized protein</fullName>
    </submittedName>
</protein>
<dbReference type="OrthoDB" id="62952at2759"/>
<accession>A0A6G1JVF3</accession>
<name>A0A6G1JVF3_9PLEO</name>
<dbReference type="InterPro" id="IPR038883">
    <property type="entry name" value="AN11006-like"/>
</dbReference>
<organism evidence="1 2">
    <name type="scientific">Pleomassaria siparia CBS 279.74</name>
    <dbReference type="NCBI Taxonomy" id="1314801"/>
    <lineage>
        <taxon>Eukaryota</taxon>
        <taxon>Fungi</taxon>
        <taxon>Dikarya</taxon>
        <taxon>Ascomycota</taxon>
        <taxon>Pezizomycotina</taxon>
        <taxon>Dothideomycetes</taxon>
        <taxon>Pleosporomycetidae</taxon>
        <taxon>Pleosporales</taxon>
        <taxon>Pleomassariaceae</taxon>
        <taxon>Pleomassaria</taxon>
    </lineage>
</organism>
<proteinExistence type="predicted"/>
<dbReference type="PANTHER" id="PTHR42085:SF1">
    <property type="entry name" value="F-BOX DOMAIN-CONTAINING PROTEIN"/>
    <property type="match status" value="1"/>
</dbReference>
<reference evidence="1" key="1">
    <citation type="journal article" date="2020" name="Stud. Mycol.">
        <title>101 Dothideomycetes genomes: a test case for predicting lifestyles and emergence of pathogens.</title>
        <authorList>
            <person name="Haridas S."/>
            <person name="Albert R."/>
            <person name="Binder M."/>
            <person name="Bloem J."/>
            <person name="Labutti K."/>
            <person name="Salamov A."/>
            <person name="Andreopoulos B."/>
            <person name="Baker S."/>
            <person name="Barry K."/>
            <person name="Bills G."/>
            <person name="Bluhm B."/>
            <person name="Cannon C."/>
            <person name="Castanera R."/>
            <person name="Culley D."/>
            <person name="Daum C."/>
            <person name="Ezra D."/>
            <person name="Gonzalez J."/>
            <person name="Henrissat B."/>
            <person name="Kuo A."/>
            <person name="Liang C."/>
            <person name="Lipzen A."/>
            <person name="Lutzoni F."/>
            <person name="Magnuson J."/>
            <person name="Mondo S."/>
            <person name="Nolan M."/>
            <person name="Ohm R."/>
            <person name="Pangilinan J."/>
            <person name="Park H.-J."/>
            <person name="Ramirez L."/>
            <person name="Alfaro M."/>
            <person name="Sun H."/>
            <person name="Tritt A."/>
            <person name="Yoshinaga Y."/>
            <person name="Zwiers L.-H."/>
            <person name="Turgeon B."/>
            <person name="Goodwin S."/>
            <person name="Spatafora J."/>
            <person name="Crous P."/>
            <person name="Grigoriev I."/>
        </authorList>
    </citation>
    <scope>NUCLEOTIDE SEQUENCE</scope>
    <source>
        <strain evidence="1">CBS 279.74</strain>
    </source>
</reference>
<dbReference type="PANTHER" id="PTHR42085">
    <property type="entry name" value="F-BOX DOMAIN-CONTAINING PROTEIN"/>
    <property type="match status" value="1"/>
</dbReference>